<evidence type="ECO:0000259" key="2">
    <source>
        <dbReference type="Pfam" id="PF13471"/>
    </source>
</evidence>
<keyword evidence="1" id="KW-1133">Transmembrane helix</keyword>
<feature type="transmembrane region" description="Helical" evidence="1">
    <location>
        <begin position="20"/>
        <end position="42"/>
    </location>
</feature>
<proteinExistence type="predicted"/>
<dbReference type="AlphaFoldDB" id="A0AA46AGU4"/>
<evidence type="ECO:0000256" key="1">
    <source>
        <dbReference type="SAM" id="Phobius"/>
    </source>
</evidence>
<keyword evidence="4" id="KW-1185">Reference proteome</keyword>
<keyword evidence="1" id="KW-0472">Membrane</keyword>
<gene>
    <name evidence="3" type="ORF">SAMN06265361_10935</name>
</gene>
<dbReference type="Pfam" id="PF13471">
    <property type="entry name" value="Transglut_core3"/>
    <property type="match status" value="1"/>
</dbReference>
<evidence type="ECO:0000313" key="4">
    <source>
        <dbReference type="Proteomes" id="UP001157946"/>
    </source>
</evidence>
<organism evidence="3 4">
    <name type="scientific">Laceyella tengchongensis</name>
    <dbReference type="NCBI Taxonomy" id="574699"/>
    <lineage>
        <taxon>Bacteria</taxon>
        <taxon>Bacillati</taxon>
        <taxon>Bacillota</taxon>
        <taxon>Bacilli</taxon>
        <taxon>Bacillales</taxon>
        <taxon>Thermoactinomycetaceae</taxon>
        <taxon>Laceyella</taxon>
    </lineage>
</organism>
<dbReference type="Proteomes" id="UP001157946">
    <property type="component" value="Unassembled WGS sequence"/>
</dbReference>
<accession>A0AA46AGU4</accession>
<name>A0AA46AGU4_9BACL</name>
<keyword evidence="1" id="KW-0812">Transmembrane</keyword>
<dbReference type="InterPro" id="IPR032708">
    <property type="entry name" value="McjB_C"/>
</dbReference>
<dbReference type="NCBIfam" id="NF033537">
    <property type="entry name" value="lasso_biosyn_B2"/>
    <property type="match status" value="1"/>
</dbReference>
<evidence type="ECO:0000313" key="3">
    <source>
        <dbReference type="EMBL" id="SMP32722.1"/>
    </source>
</evidence>
<sequence length="136" mass="15831">MSKEMTLVEQDIPVHSRDKILAWCIIIATWIGIRLVKIEYIYSLLRKLKKRCKQDMTLREAKVIASCVYSARKIFWGRVACLETSLSIFLLALLKQRSVQWYLGVKLGPFSSHAWIEVEGKPLDNEANEYQKVMKI</sequence>
<comment type="caution">
    <text evidence="3">The sequence shown here is derived from an EMBL/GenBank/DDBJ whole genome shotgun (WGS) entry which is preliminary data.</text>
</comment>
<reference evidence="3" key="1">
    <citation type="submission" date="2017-05" db="EMBL/GenBank/DDBJ databases">
        <authorList>
            <person name="Varghese N."/>
            <person name="Submissions S."/>
        </authorList>
    </citation>
    <scope>NUCLEOTIDE SEQUENCE</scope>
    <source>
        <strain evidence="3">DSM 45262</strain>
    </source>
</reference>
<feature type="domain" description="Microcin J25-processing protein McjB C-terminal" evidence="2">
    <location>
        <begin position="44"/>
        <end position="133"/>
    </location>
</feature>
<dbReference type="RefSeq" id="WP_102991200.1">
    <property type="nucleotide sequence ID" value="NZ_FXTU01000009.1"/>
</dbReference>
<protein>
    <submittedName>
        <fullName evidence="3">Transglutaminase-like superfamily protein</fullName>
    </submittedName>
</protein>
<dbReference type="InterPro" id="IPR053521">
    <property type="entry name" value="McjB-like"/>
</dbReference>
<dbReference type="EMBL" id="FXTU01000009">
    <property type="protein sequence ID" value="SMP32722.1"/>
    <property type="molecule type" value="Genomic_DNA"/>
</dbReference>